<evidence type="ECO:0000256" key="3">
    <source>
        <dbReference type="ARBA" id="ARBA00022989"/>
    </source>
</evidence>
<dbReference type="GO" id="GO:0016020">
    <property type="term" value="C:membrane"/>
    <property type="evidence" value="ECO:0007669"/>
    <property type="project" value="UniProtKB-SubCell"/>
</dbReference>
<comment type="caution">
    <text evidence="6">The sequence shown here is derived from an EMBL/GenBank/DDBJ whole genome shotgun (WGS) entry which is preliminary data.</text>
</comment>
<feature type="transmembrane region" description="Helical" evidence="5">
    <location>
        <begin position="270"/>
        <end position="290"/>
    </location>
</feature>
<evidence type="ECO:0000313" key="7">
    <source>
        <dbReference type="Proteomes" id="UP000439903"/>
    </source>
</evidence>
<dbReference type="EMBL" id="WTPW01000237">
    <property type="protein sequence ID" value="KAF0532012.1"/>
    <property type="molecule type" value="Genomic_DNA"/>
</dbReference>
<organism evidence="6 7">
    <name type="scientific">Gigaspora margarita</name>
    <dbReference type="NCBI Taxonomy" id="4874"/>
    <lineage>
        <taxon>Eukaryota</taxon>
        <taxon>Fungi</taxon>
        <taxon>Fungi incertae sedis</taxon>
        <taxon>Mucoromycota</taxon>
        <taxon>Glomeromycotina</taxon>
        <taxon>Glomeromycetes</taxon>
        <taxon>Diversisporales</taxon>
        <taxon>Gigasporaceae</taxon>
        <taxon>Gigaspora</taxon>
    </lineage>
</organism>
<dbReference type="PANTHER" id="PTHR11785:SF353">
    <property type="entry name" value="METHIONINE TRANSPORTER (EUROFUNG)"/>
    <property type="match status" value="1"/>
</dbReference>
<feature type="transmembrane region" description="Helical" evidence="5">
    <location>
        <begin position="433"/>
        <end position="454"/>
    </location>
</feature>
<feature type="transmembrane region" description="Helical" evidence="5">
    <location>
        <begin position="180"/>
        <end position="203"/>
    </location>
</feature>
<evidence type="ECO:0000313" key="6">
    <source>
        <dbReference type="EMBL" id="KAF0532012.1"/>
    </source>
</evidence>
<feature type="transmembrane region" description="Helical" evidence="5">
    <location>
        <begin position="460"/>
        <end position="481"/>
    </location>
</feature>
<evidence type="ECO:0000256" key="5">
    <source>
        <dbReference type="SAM" id="Phobius"/>
    </source>
</evidence>
<evidence type="ECO:0000256" key="2">
    <source>
        <dbReference type="ARBA" id="ARBA00022692"/>
    </source>
</evidence>
<reference evidence="6 7" key="1">
    <citation type="journal article" date="2019" name="Environ. Microbiol.">
        <title>At the nexus of three kingdoms: the genome of the mycorrhizal fungus Gigaspora margarita provides insights into plant, endobacterial and fungal interactions.</title>
        <authorList>
            <person name="Venice F."/>
            <person name="Ghignone S."/>
            <person name="Salvioli di Fossalunga A."/>
            <person name="Amselem J."/>
            <person name="Novero M."/>
            <person name="Xianan X."/>
            <person name="Sedzielewska Toro K."/>
            <person name="Morin E."/>
            <person name="Lipzen A."/>
            <person name="Grigoriev I.V."/>
            <person name="Henrissat B."/>
            <person name="Martin F.M."/>
            <person name="Bonfante P."/>
        </authorList>
    </citation>
    <scope>NUCLEOTIDE SEQUENCE [LARGE SCALE GENOMIC DNA]</scope>
    <source>
        <strain evidence="6 7">BEG34</strain>
    </source>
</reference>
<name>A0A8H4ATP4_GIGMA</name>
<accession>A0A8H4ATP4</accession>
<keyword evidence="2 5" id="KW-0812">Transmembrane</keyword>
<sequence>MEEVIDSEYSYNGIPESIYEYDRILGITDGIALNINNIVGSGIFLIPGNVWRLVKYPGTALFVWISGGYISFLGSWIYAELSVILPNGAGELKYFDEAFSGSKRLFVRIFSYIMIFIMRPILIVFNACIASQYLIYAILGKNQENQSGYFSKGYVIIRTTSIIILMIITLYHILSSKFAARINAIFAVFKILALTIIVIVGLIQLQNVNFKNHWINVFENTSDNRSYSQRIGSYGYAMLETLIAYEGWSNANYLADKLINPQRSVRVSNIYSIIITIILYILVNISYITVVSPEDAVMRGDVSQIIAMYFGNTLVGETGKILISLLIVISSCGTISTLIDSGSRIIVYAVRNNLIIHRFRFLYFYDERFHTPKNALLFQLFYCMILTIFLTTNAILVTTYYSLYQIILYHCAAAIGLMILMKKFPTFYVSMTTKSFCVSFLLCMTFIAIIMFFPPPSDEIDIYFAYVISWFVILVGIIVSCV</sequence>
<feature type="transmembrane region" description="Helical" evidence="5">
    <location>
        <begin position="61"/>
        <end position="79"/>
    </location>
</feature>
<keyword evidence="7" id="KW-1185">Reference proteome</keyword>
<dbReference type="Gene3D" id="1.20.1740.10">
    <property type="entry name" value="Amino acid/polyamine transporter I"/>
    <property type="match status" value="1"/>
</dbReference>
<dbReference type="Pfam" id="PF13520">
    <property type="entry name" value="AA_permease_2"/>
    <property type="match status" value="1"/>
</dbReference>
<dbReference type="GO" id="GO:0015179">
    <property type="term" value="F:L-amino acid transmembrane transporter activity"/>
    <property type="evidence" value="ECO:0007669"/>
    <property type="project" value="TreeGrafter"/>
</dbReference>
<keyword evidence="4 5" id="KW-0472">Membrane</keyword>
<feature type="transmembrane region" description="Helical" evidence="5">
    <location>
        <begin position="155"/>
        <end position="174"/>
    </location>
</feature>
<evidence type="ECO:0000256" key="4">
    <source>
        <dbReference type="ARBA" id="ARBA00023136"/>
    </source>
</evidence>
<dbReference type="PANTHER" id="PTHR11785">
    <property type="entry name" value="AMINO ACID TRANSPORTER"/>
    <property type="match status" value="1"/>
</dbReference>
<feature type="transmembrane region" description="Helical" evidence="5">
    <location>
        <begin position="109"/>
        <end position="135"/>
    </location>
</feature>
<dbReference type="AlphaFoldDB" id="A0A8H4ATP4"/>
<dbReference type="InterPro" id="IPR002293">
    <property type="entry name" value="AA/rel_permease1"/>
</dbReference>
<dbReference type="InterPro" id="IPR050598">
    <property type="entry name" value="AminoAcid_Transporter"/>
</dbReference>
<dbReference type="OrthoDB" id="5982228at2759"/>
<evidence type="ECO:0000256" key="1">
    <source>
        <dbReference type="ARBA" id="ARBA00004141"/>
    </source>
</evidence>
<keyword evidence="3 5" id="KW-1133">Transmembrane helix</keyword>
<dbReference type="PIRSF" id="PIRSF006060">
    <property type="entry name" value="AA_transporter"/>
    <property type="match status" value="1"/>
</dbReference>
<protein>
    <submittedName>
        <fullName evidence="6">Amino acid transporter</fullName>
    </submittedName>
</protein>
<feature type="transmembrane region" description="Helical" evidence="5">
    <location>
        <begin position="402"/>
        <end position="421"/>
    </location>
</feature>
<proteinExistence type="predicted"/>
<dbReference type="Proteomes" id="UP000439903">
    <property type="component" value="Unassembled WGS sequence"/>
</dbReference>
<gene>
    <name evidence="6" type="ORF">F8M41_011529</name>
</gene>
<feature type="transmembrane region" description="Helical" evidence="5">
    <location>
        <begin position="375"/>
        <end position="396"/>
    </location>
</feature>
<comment type="subcellular location">
    <subcellularLocation>
        <location evidence="1">Membrane</location>
        <topology evidence="1">Multi-pass membrane protein</topology>
    </subcellularLocation>
</comment>